<reference evidence="11 12" key="1">
    <citation type="submission" date="2018-11" db="EMBL/GenBank/DDBJ databases">
        <title>Genomic Encyclopedia of Type Strains, Phase IV (KMG-IV): sequencing the most valuable type-strain genomes for metagenomic binning, comparative biology and taxonomic classification.</title>
        <authorList>
            <person name="Goeker M."/>
        </authorList>
    </citation>
    <scope>NUCLEOTIDE SEQUENCE [LARGE SCALE GENOMIC DNA]</scope>
    <source>
        <strain evidence="11 12">DSM 5900</strain>
    </source>
</reference>
<feature type="transmembrane region" description="Helical" evidence="9">
    <location>
        <begin position="199"/>
        <end position="220"/>
    </location>
</feature>
<dbReference type="AlphaFoldDB" id="A0A3N1KX09"/>
<dbReference type="PANTHER" id="PTHR43386:SF1">
    <property type="entry name" value="D,D-DIPEPTIDE TRANSPORT SYSTEM PERMEASE PROTEIN DDPC-RELATED"/>
    <property type="match status" value="1"/>
</dbReference>
<dbReference type="OrthoDB" id="9774870at2"/>
<sequence>MTVADAAAPAAPAGPSLLRRLLRHRLFLTGSILFGLMLLMAVFADLIQAAAPERMHYRFRFQNPSWQFPLGTDNFGRDLWSRLVHGARLSLGIGFAVVVMTGIAGTFIGLVAGYFRRLDEPLMRVMDALMAFPAILLAIAIAAALGPSAINAVIALAVVYTPRTARIVRSTVLVVREMEYVQAALAFGARHRWIILRHVLPNSLAPLIVQLTFIFAYAVLAESILSFLGVGPPPPTPTWGNMIAEGKDYLREAPLLALFPGLAVMLTALGLNILGDGLRDVLDPRLRVQHD</sequence>
<name>A0A3N1KX09_9PROT</name>
<evidence type="ECO:0000259" key="10">
    <source>
        <dbReference type="PROSITE" id="PS50928"/>
    </source>
</evidence>
<dbReference type="Gene3D" id="1.10.3720.10">
    <property type="entry name" value="MetI-like"/>
    <property type="match status" value="1"/>
</dbReference>
<evidence type="ECO:0000256" key="1">
    <source>
        <dbReference type="ARBA" id="ARBA00004651"/>
    </source>
</evidence>
<keyword evidence="12" id="KW-1185">Reference proteome</keyword>
<keyword evidence="4 9" id="KW-0812">Transmembrane</keyword>
<feature type="transmembrane region" description="Helical" evidence="9">
    <location>
        <begin position="89"/>
        <end position="115"/>
    </location>
</feature>
<comment type="caution">
    <text evidence="11">The sequence shown here is derived from an EMBL/GenBank/DDBJ whole genome shotgun (WGS) entry which is preliminary data.</text>
</comment>
<keyword evidence="3" id="KW-1003">Cell membrane</keyword>
<feature type="transmembrane region" description="Helical" evidence="9">
    <location>
        <begin position="26"/>
        <end position="51"/>
    </location>
</feature>
<keyword evidence="6" id="KW-0653">Protein transport</keyword>
<feature type="transmembrane region" description="Helical" evidence="9">
    <location>
        <begin position="255"/>
        <end position="275"/>
    </location>
</feature>
<dbReference type="InterPro" id="IPR025966">
    <property type="entry name" value="OppC_N"/>
</dbReference>
<feature type="domain" description="ABC transmembrane type-1" evidence="10">
    <location>
        <begin position="91"/>
        <end position="275"/>
    </location>
</feature>
<dbReference type="Proteomes" id="UP000278222">
    <property type="component" value="Unassembled WGS sequence"/>
</dbReference>
<dbReference type="RefSeq" id="WP_123691579.1">
    <property type="nucleotide sequence ID" value="NZ_AP019700.1"/>
</dbReference>
<organism evidence="11 12">
    <name type="scientific">Stella humosa</name>
    <dbReference type="NCBI Taxonomy" id="94"/>
    <lineage>
        <taxon>Bacteria</taxon>
        <taxon>Pseudomonadati</taxon>
        <taxon>Pseudomonadota</taxon>
        <taxon>Alphaproteobacteria</taxon>
        <taxon>Rhodospirillales</taxon>
        <taxon>Stellaceae</taxon>
        <taxon>Stella</taxon>
    </lineage>
</organism>
<evidence type="ECO:0000256" key="5">
    <source>
        <dbReference type="ARBA" id="ARBA00022856"/>
    </source>
</evidence>
<evidence type="ECO:0000256" key="2">
    <source>
        <dbReference type="ARBA" id="ARBA00022448"/>
    </source>
</evidence>
<protein>
    <submittedName>
        <fullName evidence="11">Peptide/nickel transport system permease protein</fullName>
    </submittedName>
</protein>
<evidence type="ECO:0000256" key="4">
    <source>
        <dbReference type="ARBA" id="ARBA00022692"/>
    </source>
</evidence>
<comment type="similarity">
    <text evidence="9">Belongs to the binding-protein-dependent transport system permease family.</text>
</comment>
<keyword evidence="8 9" id="KW-0472">Membrane</keyword>
<dbReference type="SUPFAM" id="SSF161098">
    <property type="entry name" value="MetI-like"/>
    <property type="match status" value="1"/>
</dbReference>
<feature type="transmembrane region" description="Helical" evidence="9">
    <location>
        <begin position="135"/>
        <end position="160"/>
    </location>
</feature>
<evidence type="ECO:0000313" key="12">
    <source>
        <dbReference type="Proteomes" id="UP000278222"/>
    </source>
</evidence>
<evidence type="ECO:0000256" key="9">
    <source>
        <dbReference type="RuleBase" id="RU363032"/>
    </source>
</evidence>
<dbReference type="EMBL" id="RJKX01000015">
    <property type="protein sequence ID" value="ROP84012.1"/>
    <property type="molecule type" value="Genomic_DNA"/>
</dbReference>
<dbReference type="Pfam" id="PF00528">
    <property type="entry name" value="BPD_transp_1"/>
    <property type="match status" value="1"/>
</dbReference>
<comment type="subcellular location">
    <subcellularLocation>
        <location evidence="1 9">Cell membrane</location>
        <topology evidence="1 9">Multi-pass membrane protein</topology>
    </subcellularLocation>
</comment>
<dbReference type="InterPro" id="IPR035906">
    <property type="entry name" value="MetI-like_sf"/>
</dbReference>
<keyword evidence="2 9" id="KW-0813">Transport</keyword>
<proteinExistence type="inferred from homology"/>
<evidence type="ECO:0000256" key="6">
    <source>
        <dbReference type="ARBA" id="ARBA00022927"/>
    </source>
</evidence>
<keyword evidence="5" id="KW-0571">Peptide transport</keyword>
<dbReference type="GO" id="GO:0015031">
    <property type="term" value="P:protein transport"/>
    <property type="evidence" value="ECO:0007669"/>
    <property type="project" value="UniProtKB-KW"/>
</dbReference>
<evidence type="ECO:0000256" key="8">
    <source>
        <dbReference type="ARBA" id="ARBA00023136"/>
    </source>
</evidence>
<dbReference type="InterPro" id="IPR000515">
    <property type="entry name" value="MetI-like"/>
</dbReference>
<dbReference type="CDD" id="cd06261">
    <property type="entry name" value="TM_PBP2"/>
    <property type="match status" value="1"/>
</dbReference>
<dbReference type="InterPro" id="IPR050366">
    <property type="entry name" value="BP-dependent_transpt_permease"/>
</dbReference>
<dbReference type="GO" id="GO:0005886">
    <property type="term" value="C:plasma membrane"/>
    <property type="evidence" value="ECO:0007669"/>
    <property type="project" value="UniProtKB-SubCell"/>
</dbReference>
<evidence type="ECO:0000256" key="7">
    <source>
        <dbReference type="ARBA" id="ARBA00022989"/>
    </source>
</evidence>
<evidence type="ECO:0000256" key="3">
    <source>
        <dbReference type="ARBA" id="ARBA00022475"/>
    </source>
</evidence>
<dbReference type="PANTHER" id="PTHR43386">
    <property type="entry name" value="OLIGOPEPTIDE TRANSPORT SYSTEM PERMEASE PROTEIN APPC"/>
    <property type="match status" value="1"/>
</dbReference>
<accession>A0A3N1KX09</accession>
<dbReference type="GO" id="GO:0015833">
    <property type="term" value="P:peptide transport"/>
    <property type="evidence" value="ECO:0007669"/>
    <property type="project" value="UniProtKB-KW"/>
</dbReference>
<keyword evidence="7 9" id="KW-1133">Transmembrane helix</keyword>
<dbReference type="GO" id="GO:0055085">
    <property type="term" value="P:transmembrane transport"/>
    <property type="evidence" value="ECO:0007669"/>
    <property type="project" value="InterPro"/>
</dbReference>
<dbReference type="PROSITE" id="PS50928">
    <property type="entry name" value="ABC_TM1"/>
    <property type="match status" value="1"/>
</dbReference>
<dbReference type="Pfam" id="PF12911">
    <property type="entry name" value="OppC_N"/>
    <property type="match status" value="1"/>
</dbReference>
<gene>
    <name evidence="11" type="ORF">EDC65_3357</name>
</gene>
<evidence type="ECO:0000313" key="11">
    <source>
        <dbReference type="EMBL" id="ROP84012.1"/>
    </source>
</evidence>